<reference evidence="10" key="1">
    <citation type="submission" date="2016-10" db="EMBL/GenBank/DDBJ databases">
        <authorList>
            <person name="Varghese N."/>
            <person name="Submissions S."/>
        </authorList>
    </citation>
    <scope>NUCLEOTIDE SEQUENCE [LARGE SCALE GENOMIC DNA]</scope>
    <source>
        <strain evidence="10">DSM 11593</strain>
    </source>
</reference>
<accession>A0A1H6NAJ9</accession>
<feature type="transmembrane region" description="Helical" evidence="7">
    <location>
        <begin position="43"/>
        <end position="61"/>
    </location>
</feature>
<comment type="function">
    <text evidence="7">Part of the tripartite ATP-independent periplasmic (TRAP) transport system.</text>
</comment>
<comment type="similarity">
    <text evidence="7">Belongs to the TRAP transporter small permease family.</text>
</comment>
<evidence type="ECO:0000259" key="8">
    <source>
        <dbReference type="Pfam" id="PF04290"/>
    </source>
</evidence>
<protein>
    <recommendedName>
        <fullName evidence="7">TRAP transporter small permease protein</fullName>
    </recommendedName>
</protein>
<sequence length="166" mass="18113">MRLFQGLVAIAAAVLIFSLMMLTLFDVIGRNILNHPIRGATELTEIGLVILSFLLFPIVAVQQRHIVADVADVFQSRVLDALQLLLTAGLGCGFFALIAWRMWLMAERSARYNDVTASLGIPIAPVLYAVAVLAGFGALCFLLPLRDLPRVLRTQAKAADPRNSIL</sequence>
<feature type="domain" description="Tripartite ATP-independent periplasmic transporters DctQ component" evidence="8">
    <location>
        <begin position="19"/>
        <end position="142"/>
    </location>
</feature>
<comment type="subcellular location">
    <subcellularLocation>
        <location evidence="7">Cell inner membrane</location>
        <topology evidence="7">Multi-pass membrane protein</topology>
    </subcellularLocation>
    <subcellularLocation>
        <location evidence="1">Cell membrane</location>
        <topology evidence="1">Multi-pass membrane protein</topology>
    </subcellularLocation>
</comment>
<evidence type="ECO:0000256" key="7">
    <source>
        <dbReference type="RuleBase" id="RU369079"/>
    </source>
</evidence>
<keyword evidence="3" id="KW-1003">Cell membrane</keyword>
<feature type="transmembrane region" description="Helical" evidence="7">
    <location>
        <begin position="123"/>
        <end position="145"/>
    </location>
</feature>
<feature type="transmembrane region" description="Helical" evidence="7">
    <location>
        <begin position="82"/>
        <end position="103"/>
    </location>
</feature>
<dbReference type="GO" id="GO:0005886">
    <property type="term" value="C:plasma membrane"/>
    <property type="evidence" value="ECO:0007669"/>
    <property type="project" value="UniProtKB-SubCell"/>
</dbReference>
<dbReference type="STRING" id="65735.SAMN04488075_3035"/>
<keyword evidence="7" id="KW-0997">Cell inner membrane</keyword>
<keyword evidence="2 7" id="KW-0813">Transport</keyword>
<proteinExistence type="inferred from homology"/>
<keyword evidence="5 7" id="KW-1133">Transmembrane helix</keyword>
<evidence type="ECO:0000313" key="10">
    <source>
        <dbReference type="Proteomes" id="UP000199125"/>
    </source>
</evidence>
<dbReference type="EMBL" id="FNXG01000008">
    <property type="protein sequence ID" value="SEI11904.1"/>
    <property type="molecule type" value="Genomic_DNA"/>
</dbReference>
<dbReference type="GO" id="GO:0022857">
    <property type="term" value="F:transmembrane transporter activity"/>
    <property type="evidence" value="ECO:0007669"/>
    <property type="project" value="UniProtKB-UniRule"/>
</dbReference>
<evidence type="ECO:0000256" key="6">
    <source>
        <dbReference type="ARBA" id="ARBA00023136"/>
    </source>
</evidence>
<dbReference type="Pfam" id="PF04290">
    <property type="entry name" value="DctQ"/>
    <property type="match status" value="1"/>
</dbReference>
<evidence type="ECO:0000256" key="1">
    <source>
        <dbReference type="ARBA" id="ARBA00004651"/>
    </source>
</evidence>
<evidence type="ECO:0000313" key="9">
    <source>
        <dbReference type="EMBL" id="SEI11904.1"/>
    </source>
</evidence>
<dbReference type="AlphaFoldDB" id="A0A1H6NAJ9"/>
<keyword evidence="10" id="KW-1185">Reference proteome</keyword>
<dbReference type="Proteomes" id="UP000199125">
    <property type="component" value="Unassembled WGS sequence"/>
</dbReference>
<evidence type="ECO:0000256" key="3">
    <source>
        <dbReference type="ARBA" id="ARBA00022475"/>
    </source>
</evidence>
<gene>
    <name evidence="9" type="ORF">SAMN04488075_3035</name>
</gene>
<evidence type="ECO:0000256" key="5">
    <source>
        <dbReference type="ARBA" id="ARBA00022989"/>
    </source>
</evidence>
<feature type="transmembrane region" description="Helical" evidence="7">
    <location>
        <begin position="7"/>
        <end position="28"/>
    </location>
</feature>
<name>A0A1H6NAJ9_9RHOB</name>
<keyword evidence="6 7" id="KW-0472">Membrane</keyword>
<evidence type="ECO:0000256" key="4">
    <source>
        <dbReference type="ARBA" id="ARBA00022692"/>
    </source>
</evidence>
<organism evidence="9 10">
    <name type="scientific">Paracoccus alkenifer</name>
    <dbReference type="NCBI Taxonomy" id="65735"/>
    <lineage>
        <taxon>Bacteria</taxon>
        <taxon>Pseudomonadati</taxon>
        <taxon>Pseudomonadota</taxon>
        <taxon>Alphaproteobacteria</taxon>
        <taxon>Rhodobacterales</taxon>
        <taxon>Paracoccaceae</taxon>
        <taxon>Paracoccus</taxon>
    </lineage>
</organism>
<keyword evidence="4 7" id="KW-0812">Transmembrane</keyword>
<dbReference type="InterPro" id="IPR055348">
    <property type="entry name" value="DctQ"/>
</dbReference>
<evidence type="ECO:0000256" key="2">
    <source>
        <dbReference type="ARBA" id="ARBA00022448"/>
    </source>
</evidence>
<comment type="subunit">
    <text evidence="7">The complex comprises the extracytoplasmic solute receptor protein and the two transmembrane proteins.</text>
</comment>
<dbReference type="OrthoDB" id="2877624at2"/>